<gene>
    <name evidence="13" type="ORF">B0T16DRAFT_444247</name>
</gene>
<dbReference type="InterPro" id="IPR032816">
    <property type="entry name" value="VTT_dom"/>
</dbReference>
<evidence type="ECO:0000259" key="12">
    <source>
        <dbReference type="Pfam" id="PF09335"/>
    </source>
</evidence>
<dbReference type="AlphaFoldDB" id="A0AA39Y8L4"/>
<keyword evidence="7 11" id="KW-1133">Transmembrane helix</keyword>
<comment type="subcellular location">
    <subcellularLocation>
        <location evidence="2">Golgi apparatus membrane</location>
        <topology evidence="2">Multi-pass membrane protein</topology>
    </subcellularLocation>
</comment>
<keyword evidence="8" id="KW-0333">Golgi apparatus</keyword>
<evidence type="ECO:0000256" key="1">
    <source>
        <dbReference type="ARBA" id="ARBA00002978"/>
    </source>
</evidence>
<dbReference type="Pfam" id="PF09335">
    <property type="entry name" value="VTT_dom"/>
    <property type="match status" value="1"/>
</dbReference>
<proteinExistence type="inferred from homology"/>
<dbReference type="InterPro" id="IPR051076">
    <property type="entry name" value="Golgi_membrane_TVP38/TMEM64"/>
</dbReference>
<keyword evidence="14" id="KW-1185">Reference proteome</keyword>
<sequence length="397" mass="44861">MSNKLLAATCDDDSARAQNEDPALELIRQTPDTPSQTTMKIPGRGKKSKDVVLEGETDYQPVNWKRLFLRPKYLICWLVLAVIIVLTVIITIRHDQVVERLLPFSKHVRALPAGWLIPIVILIIISFPPLFGHEVVALLCGVVYGLGVGFAIVAAGTFIGEIGTWFVFQYFLRKKCEKLERTNLNYGALARLARAGGFTISFIIRFSAIPSHFSTAVFSTCGVNFWAFAIATFLSLPKQIFLVYLGVLLITPKPDHTKNIVYAIAFMITICMAVYIWYKMRLIKRTLLEEQETRRQRRLAEIQVQGTTVTLKNTSPVTLTPEERQGRDDQWLLAGQPRGENSSDIADQEEGVESFRLREVRRSLGAEGDAPPRYEYEPEVPARAWTGKNPPEEMRYS</sequence>
<dbReference type="EMBL" id="JAULSV010000003">
    <property type="protein sequence ID" value="KAK0648061.1"/>
    <property type="molecule type" value="Genomic_DNA"/>
</dbReference>
<protein>
    <recommendedName>
        <fullName evidence="4">Golgi apparatus membrane protein TVP38</fullName>
    </recommendedName>
    <alternativeName>
        <fullName evidence="5">Golgi apparatus membrane protein tvp38</fullName>
    </alternativeName>
</protein>
<evidence type="ECO:0000256" key="4">
    <source>
        <dbReference type="ARBA" id="ARBA00013533"/>
    </source>
</evidence>
<evidence type="ECO:0000256" key="8">
    <source>
        <dbReference type="ARBA" id="ARBA00023034"/>
    </source>
</evidence>
<feature type="region of interest" description="Disordered" evidence="10">
    <location>
        <begin position="313"/>
        <end position="397"/>
    </location>
</feature>
<feature type="transmembrane region" description="Helical" evidence="11">
    <location>
        <begin position="72"/>
        <end position="92"/>
    </location>
</feature>
<feature type="transmembrane region" description="Helical" evidence="11">
    <location>
        <begin position="192"/>
        <end position="213"/>
    </location>
</feature>
<evidence type="ECO:0000256" key="11">
    <source>
        <dbReference type="SAM" id="Phobius"/>
    </source>
</evidence>
<evidence type="ECO:0000256" key="5">
    <source>
        <dbReference type="ARBA" id="ARBA00020673"/>
    </source>
</evidence>
<evidence type="ECO:0000313" key="13">
    <source>
        <dbReference type="EMBL" id="KAK0648061.1"/>
    </source>
</evidence>
<keyword evidence="6 11" id="KW-0812">Transmembrane</keyword>
<name>A0AA39Y8L4_9PEZI</name>
<feature type="compositionally biased region" description="Basic and acidic residues" evidence="10">
    <location>
        <begin position="321"/>
        <end position="330"/>
    </location>
</feature>
<feature type="transmembrane region" description="Helical" evidence="11">
    <location>
        <begin position="260"/>
        <end position="278"/>
    </location>
</feature>
<evidence type="ECO:0000256" key="9">
    <source>
        <dbReference type="ARBA" id="ARBA00023136"/>
    </source>
</evidence>
<comment type="caution">
    <text evidence="13">The sequence shown here is derived from an EMBL/GenBank/DDBJ whole genome shotgun (WGS) entry which is preliminary data.</text>
</comment>
<evidence type="ECO:0000256" key="10">
    <source>
        <dbReference type="SAM" id="MobiDB-lite"/>
    </source>
</evidence>
<evidence type="ECO:0000256" key="6">
    <source>
        <dbReference type="ARBA" id="ARBA00022692"/>
    </source>
</evidence>
<evidence type="ECO:0000256" key="3">
    <source>
        <dbReference type="ARBA" id="ARBA00008640"/>
    </source>
</evidence>
<feature type="domain" description="VTT" evidence="12">
    <location>
        <begin position="133"/>
        <end position="247"/>
    </location>
</feature>
<feature type="compositionally biased region" description="Basic and acidic residues" evidence="10">
    <location>
        <begin position="353"/>
        <end position="376"/>
    </location>
</feature>
<organism evidence="13 14">
    <name type="scientific">Cercophora newfieldiana</name>
    <dbReference type="NCBI Taxonomy" id="92897"/>
    <lineage>
        <taxon>Eukaryota</taxon>
        <taxon>Fungi</taxon>
        <taxon>Dikarya</taxon>
        <taxon>Ascomycota</taxon>
        <taxon>Pezizomycotina</taxon>
        <taxon>Sordariomycetes</taxon>
        <taxon>Sordariomycetidae</taxon>
        <taxon>Sordariales</taxon>
        <taxon>Lasiosphaeriaceae</taxon>
        <taxon>Cercophora</taxon>
    </lineage>
</organism>
<evidence type="ECO:0000256" key="7">
    <source>
        <dbReference type="ARBA" id="ARBA00022989"/>
    </source>
</evidence>
<feature type="transmembrane region" description="Helical" evidence="11">
    <location>
        <begin position="113"/>
        <end position="131"/>
    </location>
</feature>
<dbReference type="GO" id="GO:0000139">
    <property type="term" value="C:Golgi membrane"/>
    <property type="evidence" value="ECO:0007669"/>
    <property type="project" value="UniProtKB-SubCell"/>
</dbReference>
<dbReference type="PANTHER" id="PTHR47549">
    <property type="entry name" value="GOLGI APPARATUS MEMBRANE PROTEIN TVP38-RELATED"/>
    <property type="match status" value="1"/>
</dbReference>
<feature type="transmembrane region" description="Helical" evidence="11">
    <location>
        <begin position="225"/>
        <end position="248"/>
    </location>
</feature>
<comment type="function">
    <text evidence="1">Golgi membrane protein involved in vesicular trafficking and spindle migration.</text>
</comment>
<accession>A0AA39Y8L4</accession>
<reference evidence="13" key="1">
    <citation type="submission" date="2023-06" db="EMBL/GenBank/DDBJ databases">
        <title>Genome-scale phylogeny and comparative genomics of the fungal order Sordariales.</title>
        <authorList>
            <consortium name="Lawrence Berkeley National Laboratory"/>
            <person name="Hensen N."/>
            <person name="Bonometti L."/>
            <person name="Westerberg I."/>
            <person name="Brannstrom I.O."/>
            <person name="Guillou S."/>
            <person name="Cros-Aarteil S."/>
            <person name="Calhoun S."/>
            <person name="Haridas S."/>
            <person name="Kuo A."/>
            <person name="Mondo S."/>
            <person name="Pangilinan J."/>
            <person name="Riley R."/>
            <person name="Labutti K."/>
            <person name="Andreopoulos B."/>
            <person name="Lipzen A."/>
            <person name="Chen C."/>
            <person name="Yanf M."/>
            <person name="Daum C."/>
            <person name="Ng V."/>
            <person name="Clum A."/>
            <person name="Steindorff A."/>
            <person name="Ohm R."/>
            <person name="Martin F."/>
            <person name="Silar P."/>
            <person name="Natvig D."/>
            <person name="Lalanne C."/>
            <person name="Gautier V."/>
            <person name="Ament-Velasquez S.L."/>
            <person name="Kruys A."/>
            <person name="Hutchinson M.I."/>
            <person name="Powell A.J."/>
            <person name="Barry K."/>
            <person name="Miller A.N."/>
            <person name="Grigoriev I.V."/>
            <person name="Debuchy R."/>
            <person name="Gladieux P."/>
            <person name="Thoren M.H."/>
            <person name="Johannesson H."/>
        </authorList>
    </citation>
    <scope>NUCLEOTIDE SEQUENCE</scope>
    <source>
        <strain evidence="13">SMH2532-1</strain>
    </source>
</reference>
<evidence type="ECO:0000313" key="14">
    <source>
        <dbReference type="Proteomes" id="UP001174936"/>
    </source>
</evidence>
<feature type="transmembrane region" description="Helical" evidence="11">
    <location>
        <begin position="143"/>
        <end position="172"/>
    </location>
</feature>
<keyword evidence="9 11" id="KW-0472">Membrane</keyword>
<comment type="similarity">
    <text evidence="3">Belongs to the TVP38/TMEM64 family.</text>
</comment>
<evidence type="ECO:0000256" key="2">
    <source>
        <dbReference type="ARBA" id="ARBA00004653"/>
    </source>
</evidence>
<feature type="region of interest" description="Disordered" evidence="10">
    <location>
        <begin position="1"/>
        <end position="22"/>
    </location>
</feature>
<dbReference type="Proteomes" id="UP001174936">
    <property type="component" value="Unassembled WGS sequence"/>
</dbReference>
<dbReference type="PANTHER" id="PTHR47549:SF2">
    <property type="entry name" value="GOLGI APPARATUS MEMBRANE PROTEIN TVP38"/>
    <property type="match status" value="1"/>
</dbReference>